<sequence>MSDLPDGYDTPAGERGARLSGCQRQRIAIVRALRTARAGRTTLVVAHRPSTLRTAHTVVLLEEGRVVDSGPHDELLARCPAYRRLLNERAPRVG</sequence>
<organism evidence="1 2">
    <name type="scientific">Streptomyces roseirectus</name>
    <dbReference type="NCBI Taxonomy" id="2768066"/>
    <lineage>
        <taxon>Bacteria</taxon>
        <taxon>Bacillati</taxon>
        <taxon>Actinomycetota</taxon>
        <taxon>Actinomycetes</taxon>
        <taxon>Kitasatosporales</taxon>
        <taxon>Streptomycetaceae</taxon>
        <taxon>Streptomyces</taxon>
    </lineage>
</organism>
<evidence type="ECO:0000313" key="2">
    <source>
        <dbReference type="Proteomes" id="UP000516052"/>
    </source>
</evidence>
<name>A0A7H0IQ38_9ACTN</name>
<dbReference type="InterPro" id="IPR039421">
    <property type="entry name" value="Type_1_exporter"/>
</dbReference>
<dbReference type="Gene3D" id="3.40.50.300">
    <property type="entry name" value="P-loop containing nucleotide triphosphate hydrolases"/>
    <property type="match status" value="2"/>
</dbReference>
<dbReference type="Proteomes" id="UP000516052">
    <property type="component" value="Chromosome"/>
</dbReference>
<dbReference type="RefSeq" id="WP_187751827.1">
    <property type="nucleotide sequence ID" value="NZ_CP060828.1"/>
</dbReference>
<dbReference type="PANTHER" id="PTHR43394:SF1">
    <property type="entry name" value="ATP-BINDING CASSETTE SUB-FAMILY B MEMBER 10, MITOCHONDRIAL"/>
    <property type="match status" value="1"/>
</dbReference>
<evidence type="ECO:0000313" key="1">
    <source>
        <dbReference type="EMBL" id="QNP74904.1"/>
    </source>
</evidence>
<dbReference type="KEGG" id="sroi:IAG44_39425"/>
<proteinExistence type="predicted"/>
<dbReference type="InterPro" id="IPR027417">
    <property type="entry name" value="P-loop_NTPase"/>
</dbReference>
<protein>
    <submittedName>
        <fullName evidence="1">Uncharacterized protein</fullName>
    </submittedName>
</protein>
<accession>A0A7H0IQ38</accession>
<dbReference type="GO" id="GO:0015421">
    <property type="term" value="F:ABC-type oligopeptide transporter activity"/>
    <property type="evidence" value="ECO:0007669"/>
    <property type="project" value="TreeGrafter"/>
</dbReference>
<dbReference type="AlphaFoldDB" id="A0A7H0IQ38"/>
<reference evidence="1 2" key="1">
    <citation type="submission" date="2020-08" db="EMBL/GenBank/DDBJ databases">
        <title>A novel species.</title>
        <authorList>
            <person name="Gao J."/>
        </authorList>
    </citation>
    <scope>NUCLEOTIDE SEQUENCE [LARGE SCALE GENOMIC DNA]</scope>
    <source>
        <strain evidence="1 2">CRXT-G-22</strain>
    </source>
</reference>
<dbReference type="EMBL" id="CP060828">
    <property type="protein sequence ID" value="QNP74904.1"/>
    <property type="molecule type" value="Genomic_DNA"/>
</dbReference>
<gene>
    <name evidence="1" type="ORF">IAG44_39425</name>
</gene>
<dbReference type="PANTHER" id="PTHR43394">
    <property type="entry name" value="ATP-DEPENDENT PERMEASE MDL1, MITOCHONDRIAL"/>
    <property type="match status" value="1"/>
</dbReference>
<dbReference type="SUPFAM" id="SSF52540">
    <property type="entry name" value="P-loop containing nucleoside triphosphate hydrolases"/>
    <property type="match status" value="1"/>
</dbReference>
<keyword evidence="2" id="KW-1185">Reference proteome</keyword>